<protein>
    <recommendedName>
        <fullName evidence="9">Ig-like domain-containing protein</fullName>
    </recommendedName>
</protein>
<feature type="domain" description="Ig-like" evidence="9">
    <location>
        <begin position="230"/>
        <end position="312"/>
    </location>
</feature>
<evidence type="ECO:0000256" key="1">
    <source>
        <dbReference type="ARBA" id="ARBA00004479"/>
    </source>
</evidence>
<sequence>MLEFLSPNKTSICNKMPEYGKAWQAVPLSSKKMNLVSSVVTQIILILACFYKGTLSQKASSYTLTVSQFVIVQRNSCVHIPCQFTYNSRDNFWDEKLSAYWFKVQQGAELCFEKNRCIPGLLVATTDDQYQHVQIRWKIERPGLLPQQDALGPVVAQEGDTVTLYCVAESSTNPIVTWTKGKNNNAILTQGREHVISQIKPEDAGEFQCQAEYQHRSAIKTILVTVQCFPQEVVSGSRLMAQEGESLRLLCKVDSNPSVTIRWIKPDGKSSKEYADNSLELTELTVEDEGEYRCHAENFLGSTQGTFQLYVGYAPKLREDPQRNTSCWYQDNGFLCNVSFKAQPPPQIQWQVDGESITEKNSKRNLMVTSLAQGNEVTSTLNWTSNLEVDHSIICMGNNSFGIYRMQLFLSALRDPTTDFSIETVLISGLCGVLLGASFFMLGLFLLRFYKRKASPKAGCDEAVNSANVGYQKANSNSLIYSNILPVGRRTPHVSQPKTAGQKNVKPGQIPKVADLTTDEADGIHYAALEFKLKNTATPIAEEESVEYSAIKRK</sequence>
<dbReference type="SUPFAM" id="SSF48726">
    <property type="entry name" value="Immunoglobulin"/>
    <property type="match status" value="3"/>
</dbReference>
<dbReference type="SMART" id="SM00408">
    <property type="entry name" value="IGc2"/>
    <property type="match status" value="2"/>
</dbReference>
<evidence type="ECO:0000256" key="8">
    <source>
        <dbReference type="SAM" id="Phobius"/>
    </source>
</evidence>
<gene>
    <name evidence="10" type="ORF">JD844_005728</name>
</gene>
<keyword evidence="4" id="KW-0130">Cell adhesion</keyword>
<evidence type="ECO:0000259" key="9">
    <source>
        <dbReference type="PROSITE" id="PS50835"/>
    </source>
</evidence>
<dbReference type="PANTHER" id="PTHR12035">
    <property type="entry name" value="SIALIC ACID BINDING IMMUNOGLOBULIN-LIKE LECTIN"/>
    <property type="match status" value="1"/>
</dbReference>
<keyword evidence="5 8" id="KW-1133">Transmembrane helix</keyword>
<evidence type="ECO:0000256" key="7">
    <source>
        <dbReference type="ARBA" id="ARBA00038361"/>
    </source>
</evidence>
<keyword evidence="11" id="KW-1185">Reference proteome</keyword>
<evidence type="ECO:0000256" key="4">
    <source>
        <dbReference type="ARBA" id="ARBA00022889"/>
    </source>
</evidence>
<reference evidence="10 11" key="1">
    <citation type="journal article" date="2022" name="Gigascience">
        <title>A chromosome-level genome assembly and annotation of the desert horned lizard, Phrynosoma platyrhinos, provides insight into chromosomal rearrangements among reptiles.</title>
        <authorList>
            <person name="Koochekian N."/>
            <person name="Ascanio A."/>
            <person name="Farleigh K."/>
            <person name="Card D.C."/>
            <person name="Schield D.R."/>
            <person name="Castoe T.A."/>
            <person name="Jezkova T."/>
        </authorList>
    </citation>
    <scope>NUCLEOTIDE SEQUENCE [LARGE SCALE GENOMIC DNA]</scope>
    <source>
        <strain evidence="10">NK-2021</strain>
    </source>
</reference>
<organism evidence="10 11">
    <name type="scientific">Phrynosoma platyrhinos</name>
    <name type="common">Desert horned lizard</name>
    <dbReference type="NCBI Taxonomy" id="52577"/>
    <lineage>
        <taxon>Eukaryota</taxon>
        <taxon>Metazoa</taxon>
        <taxon>Chordata</taxon>
        <taxon>Craniata</taxon>
        <taxon>Vertebrata</taxon>
        <taxon>Euteleostomi</taxon>
        <taxon>Lepidosauria</taxon>
        <taxon>Squamata</taxon>
        <taxon>Bifurcata</taxon>
        <taxon>Unidentata</taxon>
        <taxon>Episquamata</taxon>
        <taxon>Toxicofera</taxon>
        <taxon>Iguania</taxon>
        <taxon>Phrynosomatidae</taxon>
        <taxon>Phrynosomatinae</taxon>
        <taxon>Phrynosoma</taxon>
    </lineage>
</organism>
<comment type="caution">
    <text evidence="10">The sequence shown here is derived from an EMBL/GenBank/DDBJ whole genome shotgun (WGS) entry which is preliminary data.</text>
</comment>
<name>A0ABQ7TPK3_PHRPL</name>
<dbReference type="InterPro" id="IPR013783">
    <property type="entry name" value="Ig-like_fold"/>
</dbReference>
<accession>A0ABQ7TPK3</accession>
<dbReference type="EMBL" id="JAIPUX010000035">
    <property type="protein sequence ID" value="KAH0631412.1"/>
    <property type="molecule type" value="Genomic_DNA"/>
</dbReference>
<dbReference type="PANTHER" id="PTHR12035:SF125">
    <property type="entry name" value="SIALIC ACID-BINDING IG-LIKE LECTIN 5"/>
    <property type="match status" value="1"/>
</dbReference>
<evidence type="ECO:0000256" key="5">
    <source>
        <dbReference type="ARBA" id="ARBA00022989"/>
    </source>
</evidence>
<dbReference type="InterPro" id="IPR003599">
    <property type="entry name" value="Ig_sub"/>
</dbReference>
<evidence type="ECO:0000313" key="10">
    <source>
        <dbReference type="EMBL" id="KAH0631412.1"/>
    </source>
</evidence>
<dbReference type="InterPro" id="IPR036179">
    <property type="entry name" value="Ig-like_dom_sf"/>
</dbReference>
<comment type="subcellular location">
    <subcellularLocation>
        <location evidence="1">Membrane</location>
        <topology evidence="1">Single-pass type I membrane protein</topology>
    </subcellularLocation>
</comment>
<keyword evidence="6 8" id="KW-0472">Membrane</keyword>
<dbReference type="Pfam" id="PF13927">
    <property type="entry name" value="Ig_3"/>
    <property type="match status" value="2"/>
</dbReference>
<dbReference type="InterPro" id="IPR003598">
    <property type="entry name" value="Ig_sub2"/>
</dbReference>
<proteinExistence type="inferred from homology"/>
<dbReference type="Proteomes" id="UP000826234">
    <property type="component" value="Unassembled WGS sequence"/>
</dbReference>
<keyword evidence="3" id="KW-0430">Lectin</keyword>
<evidence type="ECO:0000256" key="3">
    <source>
        <dbReference type="ARBA" id="ARBA00022734"/>
    </source>
</evidence>
<evidence type="ECO:0000313" key="11">
    <source>
        <dbReference type="Proteomes" id="UP000826234"/>
    </source>
</evidence>
<evidence type="ECO:0000256" key="2">
    <source>
        <dbReference type="ARBA" id="ARBA00022692"/>
    </source>
</evidence>
<dbReference type="PROSITE" id="PS50835">
    <property type="entry name" value="IG_LIKE"/>
    <property type="match status" value="2"/>
</dbReference>
<keyword evidence="2 8" id="KW-0812">Transmembrane</keyword>
<comment type="similarity">
    <text evidence="7">Belongs to the immunoglobulin superfamily. SIGLEC (sialic acid binding Ig-like lectin) family.</text>
</comment>
<feature type="transmembrane region" description="Helical" evidence="8">
    <location>
        <begin position="425"/>
        <end position="447"/>
    </location>
</feature>
<dbReference type="SMART" id="SM00409">
    <property type="entry name" value="IG"/>
    <property type="match status" value="2"/>
</dbReference>
<evidence type="ECO:0000256" key="6">
    <source>
        <dbReference type="ARBA" id="ARBA00023136"/>
    </source>
</evidence>
<dbReference type="InterPro" id="IPR051036">
    <property type="entry name" value="SIGLEC"/>
</dbReference>
<dbReference type="Gene3D" id="2.60.40.10">
    <property type="entry name" value="Immunoglobulins"/>
    <property type="match status" value="4"/>
</dbReference>
<feature type="domain" description="Ig-like" evidence="9">
    <location>
        <begin position="142"/>
        <end position="225"/>
    </location>
</feature>
<dbReference type="InterPro" id="IPR007110">
    <property type="entry name" value="Ig-like_dom"/>
</dbReference>